<feature type="region of interest" description="Disordered" evidence="1">
    <location>
        <begin position="266"/>
        <end position="304"/>
    </location>
</feature>
<feature type="compositionally biased region" description="Polar residues" evidence="1">
    <location>
        <begin position="48"/>
        <end position="62"/>
    </location>
</feature>
<feature type="region of interest" description="Disordered" evidence="1">
    <location>
        <begin position="1"/>
        <end position="245"/>
    </location>
</feature>
<dbReference type="OrthoDB" id="4174025at2759"/>
<feature type="compositionally biased region" description="Basic and acidic residues" evidence="1">
    <location>
        <begin position="210"/>
        <end position="230"/>
    </location>
</feature>
<reference evidence="2" key="1">
    <citation type="submission" date="2014-02" db="EMBL/GenBank/DDBJ databases">
        <title>The Genome Sequence of Trichophyton rubrum (morphotype fischeri) CBS 288.86.</title>
        <authorList>
            <consortium name="The Broad Institute Genomics Platform"/>
            <person name="Cuomo C.A."/>
            <person name="White T.C."/>
            <person name="Graser Y."/>
            <person name="Martinez-Rossi N."/>
            <person name="Heitman J."/>
            <person name="Young S.K."/>
            <person name="Zeng Q."/>
            <person name="Gargeya S."/>
            <person name="Abouelleil A."/>
            <person name="Alvarado L."/>
            <person name="Chapman S.B."/>
            <person name="Gainer-Dewar J."/>
            <person name="Goldberg J."/>
            <person name="Griggs A."/>
            <person name="Gujja S."/>
            <person name="Hansen M."/>
            <person name="Howarth C."/>
            <person name="Imamovic A."/>
            <person name="Larimer J."/>
            <person name="Martinez D."/>
            <person name="Murphy C."/>
            <person name="Pearson M.D."/>
            <person name="Persinoti G."/>
            <person name="Poon T."/>
            <person name="Priest M."/>
            <person name="Roberts A.D."/>
            <person name="Saif S."/>
            <person name="Shea T.D."/>
            <person name="Sykes S.N."/>
            <person name="Wortman J."/>
            <person name="Nusbaum C."/>
            <person name="Birren B."/>
        </authorList>
    </citation>
    <scope>NUCLEOTIDE SEQUENCE [LARGE SCALE GENOMIC DNA]</scope>
    <source>
        <strain evidence="2">CBS 288.86</strain>
    </source>
</reference>
<evidence type="ECO:0000313" key="2">
    <source>
        <dbReference type="EMBL" id="EZF54752.1"/>
    </source>
</evidence>
<gene>
    <name evidence="2" type="ORF">H103_02570</name>
</gene>
<dbReference type="EMBL" id="KK207777">
    <property type="protein sequence ID" value="EZF54752.1"/>
    <property type="molecule type" value="Genomic_DNA"/>
</dbReference>
<proteinExistence type="predicted"/>
<feature type="compositionally biased region" description="Acidic residues" evidence="1">
    <location>
        <begin position="98"/>
        <end position="114"/>
    </location>
</feature>
<name>A0A022W8S3_TRIRU</name>
<protein>
    <submittedName>
        <fullName evidence="2">Uncharacterized protein</fullName>
    </submittedName>
</protein>
<feature type="compositionally biased region" description="Polar residues" evidence="1">
    <location>
        <begin position="115"/>
        <end position="129"/>
    </location>
</feature>
<evidence type="ECO:0000256" key="1">
    <source>
        <dbReference type="SAM" id="MobiDB-lite"/>
    </source>
</evidence>
<feature type="non-terminal residue" evidence="2">
    <location>
        <position position="1"/>
    </location>
</feature>
<accession>A0A022W8S3</accession>
<sequence length="658" mass="72959">VSTAKAMTSVPAMEEGNQRPKDMTPETWALIEGLFPPGPNRNGAHSHLPSSSGHASDMTTYDGSEAAASDGDQSYSIVDGISSTSETPSLLTPPLTNTDDEEFEDIEDEYENEDGSSVATPSGWGSTPAHSVDNEYDQQEYDDEYEDEYEEASEEESEDERNYVQSRGVDSPESTSNPAQFDRLEQQNNHGASCHHPYSDVQIFDEPESYDGHEGNHHNEETPERRRKEAPANTSPQHTPSHLTQTQADILTRAIKTMTEQNEMISALSRSRPRYMQPGDVPGREKSKKEEGKKQKPPRSQGFKNKLAQLMEEYPDLFHVFVIIILSLVATALTFPYIDTCFGISTQVQEGAVTGRVQTIITPVATPVICAKTPVVSTSPEGVQYFESHSRVPQNMDDFITQLTCAKAQGMSESDDVQVHVVGDHHMVVRLPNRLVSVRDGNKFDIKVTRENNGLPFDLYKLFDGVFTLRLAPEDAYGPMNITVSALSKPKLTKVTGVDFGTPWLKIASWKRATQSLSQTLRGDLADAQTGLSKVYIKLTFDFRSMYDAWGMYANKISGGTSNRISSTFDRAVSRAKTSVARSKEASGRLFSKVKESLRQSSDQLKAEAKLMHQKAQRSASSMMSAAQERAQQLRAPAFSFDLKAKFRDLRKNFAAST</sequence>
<feature type="compositionally biased region" description="Low complexity" evidence="1">
    <location>
        <begin position="82"/>
        <end position="96"/>
    </location>
</feature>
<dbReference type="HOGENOM" id="CLU_455581_0_0_1"/>
<dbReference type="Proteomes" id="UP000023758">
    <property type="component" value="Unassembled WGS sequence"/>
</dbReference>
<feature type="compositionally biased region" description="Basic and acidic residues" evidence="1">
    <location>
        <begin position="282"/>
        <end position="294"/>
    </location>
</feature>
<feature type="compositionally biased region" description="Polar residues" evidence="1">
    <location>
        <begin position="232"/>
        <end position="245"/>
    </location>
</feature>
<dbReference type="AlphaFoldDB" id="A0A022W8S3"/>
<feature type="compositionally biased region" description="Acidic residues" evidence="1">
    <location>
        <begin position="134"/>
        <end position="159"/>
    </location>
</feature>
<organism evidence="2">
    <name type="scientific">Trichophyton rubrum CBS 288.86</name>
    <dbReference type="NCBI Taxonomy" id="1215330"/>
    <lineage>
        <taxon>Eukaryota</taxon>
        <taxon>Fungi</taxon>
        <taxon>Dikarya</taxon>
        <taxon>Ascomycota</taxon>
        <taxon>Pezizomycotina</taxon>
        <taxon>Eurotiomycetes</taxon>
        <taxon>Eurotiomycetidae</taxon>
        <taxon>Onygenales</taxon>
        <taxon>Arthrodermataceae</taxon>
        <taxon>Trichophyton</taxon>
    </lineage>
</organism>